<evidence type="ECO:0000313" key="6">
    <source>
        <dbReference type="Proteomes" id="UP001222027"/>
    </source>
</evidence>
<dbReference type="InterPro" id="IPR013103">
    <property type="entry name" value="RVT_2"/>
</dbReference>
<feature type="domain" description="Retroviral polymerase SH3-like" evidence="4">
    <location>
        <begin position="153"/>
        <end position="205"/>
    </location>
</feature>
<feature type="domain" description="Reverse transcriptase Ty1/copia-type" evidence="3">
    <location>
        <begin position="301"/>
        <end position="427"/>
    </location>
</feature>
<organism evidence="5 6">
    <name type="scientific">Ensete ventricosum</name>
    <name type="common">Abyssinian banana</name>
    <name type="synonym">Musa ensete</name>
    <dbReference type="NCBI Taxonomy" id="4639"/>
    <lineage>
        <taxon>Eukaryota</taxon>
        <taxon>Viridiplantae</taxon>
        <taxon>Streptophyta</taxon>
        <taxon>Embryophyta</taxon>
        <taxon>Tracheophyta</taxon>
        <taxon>Spermatophyta</taxon>
        <taxon>Magnoliopsida</taxon>
        <taxon>Liliopsida</taxon>
        <taxon>Zingiberales</taxon>
        <taxon>Musaceae</taxon>
        <taxon>Ensete</taxon>
    </lineage>
</organism>
<sequence>MLREAESAIKKEKPILYIGETKKKGRPARPLRRARAKKDQVLAKPRRLARGEMDLKMGNGARVTAVGIGDVTLHLPVWTRVLNEVHTNLRYSRNSGNIRMRDNGILSQWTPPYTPHLNGVSKRRNRTLLDMVRSMMSFADLLILGIVKIWGCPAHVRRHNLDKLESRTEWCTFVGYPKETCGYYFYHLEDRKIFVIKRAMFLEKEHILGGNSGSEIELSEVREPSSSTILEPEYVQEPNTQIPTLYRSSRVSHPLERYVGHISGDDSQDVDPQTYEEAIMNIDSGKWQEVINFEMDYMYSNKVWSLVDPPEGIVPIGCKWIFKKKIEVDGKVETYKVRLVAKEYRQRHGVDYDETFSPIAMLKSIRIILVIAAHYDYEIWQMDVKTVFLNGNLEKEMYMIQPERFVSKESLNRVCRLLRSIYRLKQSS</sequence>
<reference evidence="5 6" key="1">
    <citation type="submission" date="2022-12" db="EMBL/GenBank/DDBJ databases">
        <title>Chromosome-scale assembly of the Ensete ventricosum genome.</title>
        <authorList>
            <person name="Dussert Y."/>
            <person name="Stocks J."/>
            <person name="Wendawek A."/>
            <person name="Woldeyes F."/>
            <person name="Nichols R.A."/>
            <person name="Borrell J.S."/>
        </authorList>
    </citation>
    <scope>NUCLEOTIDE SEQUENCE [LARGE SCALE GENOMIC DNA]</scope>
    <source>
        <strain evidence="6">cv. Maze</strain>
        <tissue evidence="5">Seeds</tissue>
    </source>
</reference>
<keyword evidence="2" id="KW-0378">Hydrolase</keyword>
<dbReference type="InterPro" id="IPR057670">
    <property type="entry name" value="SH3_retrovirus"/>
</dbReference>
<evidence type="ECO:0000259" key="3">
    <source>
        <dbReference type="Pfam" id="PF07727"/>
    </source>
</evidence>
<dbReference type="Pfam" id="PF25597">
    <property type="entry name" value="SH3_retrovirus"/>
    <property type="match status" value="1"/>
</dbReference>
<dbReference type="Pfam" id="PF07727">
    <property type="entry name" value="RVT_2"/>
    <property type="match status" value="1"/>
</dbReference>
<dbReference type="InterPro" id="IPR039537">
    <property type="entry name" value="Retrotran_Ty1/copia-like"/>
</dbReference>
<dbReference type="GO" id="GO:0016787">
    <property type="term" value="F:hydrolase activity"/>
    <property type="evidence" value="ECO:0007669"/>
    <property type="project" value="UniProtKB-KW"/>
</dbReference>
<dbReference type="InterPro" id="IPR036397">
    <property type="entry name" value="RNaseH_sf"/>
</dbReference>
<dbReference type="GO" id="GO:0003676">
    <property type="term" value="F:nucleic acid binding"/>
    <property type="evidence" value="ECO:0007669"/>
    <property type="project" value="InterPro"/>
</dbReference>
<dbReference type="SUPFAM" id="SSF53098">
    <property type="entry name" value="Ribonuclease H-like"/>
    <property type="match status" value="1"/>
</dbReference>
<dbReference type="AlphaFoldDB" id="A0AAV8Q4T9"/>
<evidence type="ECO:0000256" key="1">
    <source>
        <dbReference type="ARBA" id="ARBA00022723"/>
    </source>
</evidence>
<name>A0AAV8Q4T9_ENSVE</name>
<dbReference type="EMBL" id="JAQQAF010000008">
    <property type="protein sequence ID" value="KAJ8466570.1"/>
    <property type="molecule type" value="Genomic_DNA"/>
</dbReference>
<dbReference type="InterPro" id="IPR012337">
    <property type="entry name" value="RNaseH-like_sf"/>
</dbReference>
<evidence type="ECO:0000313" key="5">
    <source>
        <dbReference type="EMBL" id="KAJ8466570.1"/>
    </source>
</evidence>
<dbReference type="PANTHER" id="PTHR42648">
    <property type="entry name" value="TRANSPOSASE, PUTATIVE-RELATED"/>
    <property type="match status" value="1"/>
</dbReference>
<evidence type="ECO:0000256" key="2">
    <source>
        <dbReference type="ARBA" id="ARBA00022801"/>
    </source>
</evidence>
<gene>
    <name evidence="5" type="ORF">OPV22_029122</name>
</gene>
<dbReference type="Proteomes" id="UP001222027">
    <property type="component" value="Unassembled WGS sequence"/>
</dbReference>
<keyword evidence="1" id="KW-0479">Metal-binding</keyword>
<dbReference type="PANTHER" id="PTHR42648:SF27">
    <property type="entry name" value="RNA-DIRECTED DNA POLYMERASE"/>
    <property type="match status" value="1"/>
</dbReference>
<dbReference type="Gene3D" id="3.30.420.10">
    <property type="entry name" value="Ribonuclease H-like superfamily/Ribonuclease H"/>
    <property type="match status" value="1"/>
</dbReference>
<comment type="caution">
    <text evidence="5">The sequence shown here is derived from an EMBL/GenBank/DDBJ whole genome shotgun (WGS) entry which is preliminary data.</text>
</comment>
<protein>
    <recommendedName>
        <fullName evidence="7">Reverse transcriptase Ty1/copia-type domain-containing protein</fullName>
    </recommendedName>
</protein>
<evidence type="ECO:0008006" key="7">
    <source>
        <dbReference type="Google" id="ProtNLM"/>
    </source>
</evidence>
<dbReference type="GO" id="GO:0046872">
    <property type="term" value="F:metal ion binding"/>
    <property type="evidence" value="ECO:0007669"/>
    <property type="project" value="UniProtKB-KW"/>
</dbReference>
<evidence type="ECO:0000259" key="4">
    <source>
        <dbReference type="Pfam" id="PF25597"/>
    </source>
</evidence>
<accession>A0AAV8Q4T9</accession>
<proteinExistence type="predicted"/>
<keyword evidence="6" id="KW-1185">Reference proteome</keyword>